<dbReference type="AlphaFoldDB" id="A0A9D4GBL5"/>
<reference evidence="1" key="1">
    <citation type="journal article" date="2019" name="bioRxiv">
        <title>The Genome of the Zebra Mussel, Dreissena polymorpha: A Resource for Invasive Species Research.</title>
        <authorList>
            <person name="McCartney M.A."/>
            <person name="Auch B."/>
            <person name="Kono T."/>
            <person name="Mallez S."/>
            <person name="Zhang Y."/>
            <person name="Obille A."/>
            <person name="Becker A."/>
            <person name="Abrahante J.E."/>
            <person name="Garbe J."/>
            <person name="Badalamenti J.P."/>
            <person name="Herman A."/>
            <person name="Mangelson H."/>
            <person name="Liachko I."/>
            <person name="Sullivan S."/>
            <person name="Sone E.D."/>
            <person name="Koren S."/>
            <person name="Silverstein K.A.T."/>
            <person name="Beckman K.B."/>
            <person name="Gohl D.M."/>
        </authorList>
    </citation>
    <scope>NUCLEOTIDE SEQUENCE</scope>
    <source>
        <strain evidence="1">Duluth1</strain>
        <tissue evidence="1">Whole animal</tissue>
    </source>
</reference>
<dbReference type="EMBL" id="JAIWYP010000006">
    <property type="protein sequence ID" value="KAH3812624.1"/>
    <property type="molecule type" value="Genomic_DNA"/>
</dbReference>
<protein>
    <submittedName>
        <fullName evidence="1">Uncharacterized protein</fullName>
    </submittedName>
</protein>
<sequence>MMPPTNYDDILQRPANNWGAPLAPGIKVVVTLKHIAFAPSTVSCNMVPHNTISLVVRPWSTSMLMRCSTGSDYLNYKGYLRVIVLAVVSFD</sequence>
<dbReference type="Proteomes" id="UP000828390">
    <property type="component" value="Unassembled WGS sequence"/>
</dbReference>
<reference evidence="1" key="2">
    <citation type="submission" date="2020-11" db="EMBL/GenBank/DDBJ databases">
        <authorList>
            <person name="McCartney M.A."/>
            <person name="Auch B."/>
            <person name="Kono T."/>
            <person name="Mallez S."/>
            <person name="Becker A."/>
            <person name="Gohl D.M."/>
            <person name="Silverstein K.A.T."/>
            <person name="Koren S."/>
            <person name="Bechman K.B."/>
            <person name="Herman A."/>
            <person name="Abrahante J.E."/>
            <person name="Garbe J."/>
        </authorList>
    </citation>
    <scope>NUCLEOTIDE SEQUENCE</scope>
    <source>
        <strain evidence="1">Duluth1</strain>
        <tissue evidence="1">Whole animal</tissue>
    </source>
</reference>
<evidence type="ECO:0000313" key="2">
    <source>
        <dbReference type="Proteomes" id="UP000828390"/>
    </source>
</evidence>
<proteinExistence type="predicted"/>
<organism evidence="1 2">
    <name type="scientific">Dreissena polymorpha</name>
    <name type="common">Zebra mussel</name>
    <name type="synonym">Mytilus polymorpha</name>
    <dbReference type="NCBI Taxonomy" id="45954"/>
    <lineage>
        <taxon>Eukaryota</taxon>
        <taxon>Metazoa</taxon>
        <taxon>Spiralia</taxon>
        <taxon>Lophotrochozoa</taxon>
        <taxon>Mollusca</taxon>
        <taxon>Bivalvia</taxon>
        <taxon>Autobranchia</taxon>
        <taxon>Heteroconchia</taxon>
        <taxon>Euheterodonta</taxon>
        <taxon>Imparidentia</taxon>
        <taxon>Neoheterodontei</taxon>
        <taxon>Myida</taxon>
        <taxon>Dreissenoidea</taxon>
        <taxon>Dreissenidae</taxon>
        <taxon>Dreissena</taxon>
    </lineage>
</organism>
<accession>A0A9D4GBL5</accession>
<name>A0A9D4GBL5_DREPO</name>
<keyword evidence="2" id="KW-1185">Reference proteome</keyword>
<evidence type="ECO:0000313" key="1">
    <source>
        <dbReference type="EMBL" id="KAH3812624.1"/>
    </source>
</evidence>
<comment type="caution">
    <text evidence="1">The sequence shown here is derived from an EMBL/GenBank/DDBJ whole genome shotgun (WGS) entry which is preliminary data.</text>
</comment>
<gene>
    <name evidence="1" type="ORF">DPMN_141060</name>
</gene>